<evidence type="ECO:0000313" key="10">
    <source>
        <dbReference type="Proteomes" id="UP000739411"/>
    </source>
</evidence>
<dbReference type="Gene3D" id="1.10.760.10">
    <property type="entry name" value="Cytochrome c-like domain"/>
    <property type="match status" value="2"/>
</dbReference>
<evidence type="ECO:0000256" key="2">
    <source>
        <dbReference type="ARBA" id="ARBA00022617"/>
    </source>
</evidence>
<dbReference type="Proteomes" id="UP000739411">
    <property type="component" value="Unassembled WGS sequence"/>
</dbReference>
<evidence type="ECO:0000256" key="6">
    <source>
        <dbReference type="PROSITE-ProRule" id="PRU00433"/>
    </source>
</evidence>
<evidence type="ECO:0000256" key="1">
    <source>
        <dbReference type="ARBA" id="ARBA00022448"/>
    </source>
</evidence>
<reference evidence="9 10" key="1">
    <citation type="submission" date="2020-10" db="EMBL/GenBank/DDBJ databases">
        <title>Connecting structure to function with the recovery of over 1000 high-quality activated sludge metagenome-assembled genomes encoding full-length rRNA genes using long-read sequencing.</title>
        <authorList>
            <person name="Singleton C.M."/>
            <person name="Petriglieri F."/>
            <person name="Kristensen J.M."/>
            <person name="Kirkegaard R.H."/>
            <person name="Michaelsen T.Y."/>
            <person name="Andersen M.H."/>
            <person name="Karst S.M."/>
            <person name="Dueholm M.S."/>
            <person name="Nielsen P.H."/>
            <person name="Albertsen M."/>
        </authorList>
    </citation>
    <scope>NUCLEOTIDE SEQUENCE [LARGE SCALE GENOMIC DNA]</scope>
    <source>
        <strain evidence="9">EsbW_18-Q3-R4-48_BATAC.463</strain>
    </source>
</reference>
<accession>A0A935KDI5</accession>
<dbReference type="Pfam" id="PF00034">
    <property type="entry name" value="Cytochrom_C"/>
    <property type="match status" value="2"/>
</dbReference>
<dbReference type="SUPFAM" id="SSF46626">
    <property type="entry name" value="Cytochrome c"/>
    <property type="match status" value="2"/>
</dbReference>
<evidence type="ECO:0000256" key="7">
    <source>
        <dbReference type="SAM" id="SignalP"/>
    </source>
</evidence>
<feature type="domain" description="Cytochrome c" evidence="8">
    <location>
        <begin position="50"/>
        <end position="130"/>
    </location>
</feature>
<keyword evidence="4" id="KW-0249">Electron transport</keyword>
<dbReference type="GO" id="GO:0020037">
    <property type="term" value="F:heme binding"/>
    <property type="evidence" value="ECO:0007669"/>
    <property type="project" value="InterPro"/>
</dbReference>
<gene>
    <name evidence="9" type="ORF">IPJ38_22830</name>
</gene>
<dbReference type="PANTHER" id="PTHR33751:SF9">
    <property type="entry name" value="CYTOCHROME C4"/>
    <property type="match status" value="1"/>
</dbReference>
<comment type="caution">
    <text evidence="9">The sequence shown here is derived from an EMBL/GenBank/DDBJ whole genome shotgun (WGS) entry which is preliminary data.</text>
</comment>
<dbReference type="InterPro" id="IPR036909">
    <property type="entry name" value="Cyt_c-like_dom_sf"/>
</dbReference>
<dbReference type="AlphaFoldDB" id="A0A935KDI5"/>
<dbReference type="InterPro" id="IPR009056">
    <property type="entry name" value="Cyt_c-like_dom"/>
</dbReference>
<organism evidence="9 10">
    <name type="scientific">Candidatus Dechloromonas phosphorivorans</name>
    <dbReference type="NCBI Taxonomy" id="2899244"/>
    <lineage>
        <taxon>Bacteria</taxon>
        <taxon>Pseudomonadati</taxon>
        <taxon>Pseudomonadota</taxon>
        <taxon>Betaproteobacteria</taxon>
        <taxon>Rhodocyclales</taxon>
        <taxon>Azonexaceae</taxon>
        <taxon>Dechloromonas</taxon>
    </lineage>
</organism>
<dbReference type="PANTHER" id="PTHR33751">
    <property type="entry name" value="CBB3-TYPE CYTOCHROME C OXIDASE SUBUNIT FIXP"/>
    <property type="match status" value="1"/>
</dbReference>
<feature type="domain" description="Cytochrome c" evidence="8">
    <location>
        <begin position="158"/>
        <end position="240"/>
    </location>
</feature>
<keyword evidence="1" id="KW-0813">Transport</keyword>
<proteinExistence type="predicted"/>
<feature type="signal peptide" evidence="7">
    <location>
        <begin position="1"/>
        <end position="18"/>
    </location>
</feature>
<evidence type="ECO:0000256" key="3">
    <source>
        <dbReference type="ARBA" id="ARBA00022723"/>
    </source>
</evidence>
<dbReference type="EMBL" id="JADJMS010000052">
    <property type="protein sequence ID" value="MBK7417495.1"/>
    <property type="molecule type" value="Genomic_DNA"/>
</dbReference>
<keyword evidence="2 6" id="KW-0349">Heme</keyword>
<sequence length="256" mass="27809">MKASLLLIGLLSAGIAVASPPAPKQQGIEGKDYKWNAQGGEKSEALNKKGDAKAGEEGYETCGACHLPSGAGRPDGTFPQLAGQHTTVLIKQMADIRAGLRDNPTMYPFAATLTDAQELANVAAYIEKLCIPIDHGKYDSKPGDNMDKNWKAPADTEKRLADGKALYEKECLECHGKNGEGVKEKFYPVIAGQHYKYLLRQMTEIRDGHRRNANPDMVKIIKKYTDDQLISISAYQSSLVMPGAMCKPKAGAAKKK</sequence>
<evidence type="ECO:0000256" key="4">
    <source>
        <dbReference type="ARBA" id="ARBA00022982"/>
    </source>
</evidence>
<evidence type="ECO:0000313" key="9">
    <source>
        <dbReference type="EMBL" id="MBK7417495.1"/>
    </source>
</evidence>
<evidence type="ECO:0000259" key="8">
    <source>
        <dbReference type="PROSITE" id="PS51007"/>
    </source>
</evidence>
<keyword evidence="7" id="KW-0732">Signal</keyword>
<dbReference type="GO" id="GO:0046872">
    <property type="term" value="F:metal ion binding"/>
    <property type="evidence" value="ECO:0007669"/>
    <property type="project" value="UniProtKB-KW"/>
</dbReference>
<keyword evidence="3 6" id="KW-0479">Metal-binding</keyword>
<protein>
    <submittedName>
        <fullName evidence="9">C-type cytochrome</fullName>
    </submittedName>
</protein>
<dbReference type="PROSITE" id="PS51007">
    <property type="entry name" value="CYTC"/>
    <property type="match status" value="2"/>
</dbReference>
<feature type="chain" id="PRO_5037265958" evidence="7">
    <location>
        <begin position="19"/>
        <end position="256"/>
    </location>
</feature>
<name>A0A935KDI5_9RHOO</name>
<evidence type="ECO:0000256" key="5">
    <source>
        <dbReference type="ARBA" id="ARBA00023004"/>
    </source>
</evidence>
<dbReference type="GO" id="GO:0009055">
    <property type="term" value="F:electron transfer activity"/>
    <property type="evidence" value="ECO:0007669"/>
    <property type="project" value="InterPro"/>
</dbReference>
<dbReference type="InterPro" id="IPR050597">
    <property type="entry name" value="Cytochrome_c_Oxidase_Subunit"/>
</dbReference>
<keyword evidence="5 6" id="KW-0408">Iron</keyword>